<organism evidence="14 15">
    <name type="scientific">Talaromyces pinophilus</name>
    <name type="common">Penicillium pinophilum</name>
    <dbReference type="NCBI Taxonomy" id="128442"/>
    <lineage>
        <taxon>Eukaryota</taxon>
        <taxon>Fungi</taxon>
        <taxon>Dikarya</taxon>
        <taxon>Ascomycota</taxon>
        <taxon>Pezizomycotina</taxon>
        <taxon>Eurotiomycetes</taxon>
        <taxon>Eurotiomycetidae</taxon>
        <taxon>Eurotiales</taxon>
        <taxon>Trichocomaceae</taxon>
        <taxon>Talaromyces</taxon>
        <taxon>Talaromyces sect. Talaromyces</taxon>
    </lineage>
</organism>
<evidence type="ECO:0000256" key="7">
    <source>
        <dbReference type="ARBA" id="ARBA00022801"/>
    </source>
</evidence>
<dbReference type="Pfam" id="PF00026">
    <property type="entry name" value="Asp"/>
    <property type="match status" value="1"/>
</dbReference>
<dbReference type="PANTHER" id="PTHR47966:SF65">
    <property type="entry name" value="ASPARTIC-TYPE ENDOPEPTIDASE"/>
    <property type="match status" value="1"/>
</dbReference>
<feature type="disulfide bond" evidence="9">
    <location>
        <begin position="303"/>
        <end position="342"/>
    </location>
</feature>
<dbReference type="CDD" id="cd05474">
    <property type="entry name" value="SAP_like"/>
    <property type="match status" value="1"/>
</dbReference>
<keyword evidence="4 10" id="KW-0645">Protease</keyword>
<evidence type="ECO:0000256" key="9">
    <source>
        <dbReference type="PIRSR" id="PIRSR601461-2"/>
    </source>
</evidence>
<dbReference type="Gene3D" id="2.40.70.10">
    <property type="entry name" value="Acid Proteases"/>
    <property type="match status" value="2"/>
</dbReference>
<name>A0A510NWY8_TALPI</name>
<feature type="domain" description="Peptidase A1" evidence="13">
    <location>
        <begin position="65"/>
        <end position="378"/>
    </location>
</feature>
<protein>
    <submittedName>
        <fullName evidence="14">Yapsin</fullName>
    </submittedName>
</protein>
<keyword evidence="3" id="KW-0449">Lipoprotein</keyword>
<keyword evidence="5 12" id="KW-0732">Signal</keyword>
<dbReference type="GO" id="GO:0098552">
    <property type="term" value="C:side of membrane"/>
    <property type="evidence" value="ECO:0007669"/>
    <property type="project" value="UniProtKB-KW"/>
</dbReference>
<keyword evidence="3" id="KW-0336">GPI-anchor</keyword>
<evidence type="ECO:0000256" key="8">
    <source>
        <dbReference type="PIRSR" id="PIRSR601461-1"/>
    </source>
</evidence>
<keyword evidence="7 10" id="KW-0378">Hydrolase</keyword>
<feature type="active site" evidence="8">
    <location>
        <position position="83"/>
    </location>
</feature>
<keyword evidence="15" id="KW-1185">Reference proteome</keyword>
<keyword evidence="3" id="KW-0472">Membrane</keyword>
<dbReference type="GO" id="GO:0006508">
    <property type="term" value="P:proteolysis"/>
    <property type="evidence" value="ECO:0007669"/>
    <property type="project" value="UniProtKB-KW"/>
</dbReference>
<feature type="active site" evidence="8">
    <location>
        <position position="268"/>
    </location>
</feature>
<dbReference type="EMBL" id="DF933814">
    <property type="protein sequence ID" value="GAM36781.1"/>
    <property type="molecule type" value="Genomic_DNA"/>
</dbReference>
<feature type="region of interest" description="Disordered" evidence="11">
    <location>
        <begin position="436"/>
        <end position="455"/>
    </location>
</feature>
<dbReference type="GO" id="GO:0005886">
    <property type="term" value="C:plasma membrane"/>
    <property type="evidence" value="ECO:0007669"/>
    <property type="project" value="UniProtKB-SubCell"/>
</dbReference>
<dbReference type="InterPro" id="IPR033121">
    <property type="entry name" value="PEPTIDASE_A1"/>
</dbReference>
<feature type="signal peptide" evidence="12">
    <location>
        <begin position="1"/>
        <end position="20"/>
    </location>
</feature>
<evidence type="ECO:0000259" key="13">
    <source>
        <dbReference type="PROSITE" id="PS51767"/>
    </source>
</evidence>
<keyword evidence="3" id="KW-0325">Glycoprotein</keyword>
<evidence type="ECO:0000256" key="10">
    <source>
        <dbReference type="RuleBase" id="RU000454"/>
    </source>
</evidence>
<dbReference type="Proteomes" id="UP000053095">
    <property type="component" value="Unassembled WGS sequence"/>
</dbReference>
<dbReference type="GO" id="GO:0004190">
    <property type="term" value="F:aspartic-type endopeptidase activity"/>
    <property type="evidence" value="ECO:0007669"/>
    <property type="project" value="UniProtKB-KW"/>
</dbReference>
<comment type="similarity">
    <text evidence="2 10">Belongs to the peptidase A1 family.</text>
</comment>
<keyword evidence="6 10" id="KW-0064">Aspartyl protease</keyword>
<accession>A0A510NWY8</accession>
<evidence type="ECO:0000256" key="4">
    <source>
        <dbReference type="ARBA" id="ARBA00022670"/>
    </source>
</evidence>
<evidence type="ECO:0000256" key="2">
    <source>
        <dbReference type="ARBA" id="ARBA00007447"/>
    </source>
</evidence>
<evidence type="ECO:0000313" key="14">
    <source>
        <dbReference type="EMBL" id="GAM36781.1"/>
    </source>
</evidence>
<dbReference type="SUPFAM" id="SSF50630">
    <property type="entry name" value="Acid proteases"/>
    <property type="match status" value="1"/>
</dbReference>
<dbReference type="PROSITE" id="PS51767">
    <property type="entry name" value="PEPTIDASE_A1"/>
    <property type="match status" value="1"/>
</dbReference>
<dbReference type="InterPro" id="IPR001969">
    <property type="entry name" value="Aspartic_peptidase_AS"/>
</dbReference>
<gene>
    <name evidence="14" type="ORF">TCE0_018f06146</name>
</gene>
<keyword evidence="9" id="KW-1015">Disulfide bond</keyword>
<dbReference type="InterPro" id="IPR021109">
    <property type="entry name" value="Peptidase_aspartic_dom_sf"/>
</dbReference>
<comment type="subcellular location">
    <subcellularLocation>
        <location evidence="1">Cell membrane</location>
        <topology evidence="1">Lipid-anchor</topology>
        <topology evidence="1">GPI-anchor</topology>
    </subcellularLocation>
</comment>
<evidence type="ECO:0000313" key="15">
    <source>
        <dbReference type="Proteomes" id="UP000053095"/>
    </source>
</evidence>
<evidence type="ECO:0000256" key="1">
    <source>
        <dbReference type="ARBA" id="ARBA00004609"/>
    </source>
</evidence>
<dbReference type="PRINTS" id="PR00792">
    <property type="entry name" value="PEPSIN"/>
</dbReference>
<proteinExistence type="inferred from homology"/>
<dbReference type="AlphaFoldDB" id="A0A510NWY8"/>
<sequence>MRMSASLPLIVLSMVSASNALSLHRRDEPAVLAAPLQRRHVDGILGKRDTSPVDVSIFNHQNTSYWLNLTLGSPAQNFTLALDTGSSDLWVIEGSKKAANVYVSDDSSSFKSLDLPYNATYADGTTALGVYATDILSLGGATVKDFEFIVVNQTSSDVGIAGVGYNISTYASSGLNKTYNNLPYALAASGVTKSAAYSLWMDDAAATSGTIMFGGVNKAKYIGELQTLPVVPVYNRYYSLALALTEVTVQTGDSKSTTTNLPLAVSLDTGSTSTLLPQDLFNDILGALNGTYDEKSGFAYVSCDLIETDYNVTFSFSGAKIDVGLSQLVFFGAVAGWPKNSCVIDLTPSEPGVNILGDSFLRSAYVVYDLENNEISLANTNFNPGKDDILEIGTGADGVPGATLVPSAVSTATGNGVQTATTGVVGATGVTVTAGTTATGSASTGGSAKSTGTSSGMAALPTGNAKLLSGLAGAGLLLMI</sequence>
<evidence type="ECO:0000256" key="12">
    <source>
        <dbReference type="SAM" id="SignalP"/>
    </source>
</evidence>
<dbReference type="InterPro" id="IPR033876">
    <property type="entry name" value="SAP-like"/>
</dbReference>
<dbReference type="PANTHER" id="PTHR47966">
    <property type="entry name" value="BETA-SITE APP-CLEAVING ENZYME, ISOFORM A-RELATED"/>
    <property type="match status" value="1"/>
</dbReference>
<dbReference type="InterPro" id="IPR001461">
    <property type="entry name" value="Aspartic_peptidase_A1"/>
</dbReference>
<evidence type="ECO:0000256" key="6">
    <source>
        <dbReference type="ARBA" id="ARBA00022750"/>
    </source>
</evidence>
<evidence type="ECO:0000256" key="3">
    <source>
        <dbReference type="ARBA" id="ARBA00022622"/>
    </source>
</evidence>
<evidence type="ECO:0000256" key="11">
    <source>
        <dbReference type="SAM" id="MobiDB-lite"/>
    </source>
</evidence>
<dbReference type="PROSITE" id="PS00141">
    <property type="entry name" value="ASP_PROTEASE"/>
    <property type="match status" value="1"/>
</dbReference>
<reference evidence="15" key="1">
    <citation type="journal article" date="2015" name="Genome Announc.">
        <title>Draft genome sequence of Talaromyces cellulolyticus strain Y-94, a source of lignocellulosic biomass-degrading enzymes.</title>
        <authorList>
            <person name="Fujii T."/>
            <person name="Koike H."/>
            <person name="Sawayama S."/>
            <person name="Yano S."/>
            <person name="Inoue H."/>
        </authorList>
    </citation>
    <scope>NUCLEOTIDE SEQUENCE [LARGE SCALE GENOMIC DNA]</scope>
    <source>
        <strain evidence="15">Y-94</strain>
    </source>
</reference>
<feature type="chain" id="PRO_5021923412" evidence="12">
    <location>
        <begin position="21"/>
        <end position="480"/>
    </location>
</feature>
<evidence type="ECO:0000256" key="5">
    <source>
        <dbReference type="ARBA" id="ARBA00022729"/>
    </source>
</evidence>